<comment type="caution">
    <text evidence="2">The sequence shown here is derived from an EMBL/GenBank/DDBJ whole genome shotgun (WGS) entry which is preliminary data.</text>
</comment>
<gene>
    <name evidence="2" type="ORF">EHQ83_00455</name>
</gene>
<reference evidence="2 3" key="1">
    <citation type="journal article" date="2019" name="PLoS Negl. Trop. Dis.">
        <title>Revisiting the worldwide diversity of Leptospira species in the environment.</title>
        <authorList>
            <person name="Vincent A.T."/>
            <person name="Schiettekatte O."/>
            <person name="Bourhy P."/>
            <person name="Veyrier F.J."/>
            <person name="Picardeau M."/>
        </authorList>
    </citation>
    <scope>NUCLEOTIDE SEQUENCE [LARGE SCALE GENOMIC DNA]</scope>
    <source>
        <strain evidence="2 3">201702445</strain>
    </source>
</reference>
<protein>
    <submittedName>
        <fullName evidence="2">KTSC domain-containing protein</fullName>
    </submittedName>
</protein>
<dbReference type="InterPro" id="IPR025309">
    <property type="entry name" value="KTSC_dom"/>
</dbReference>
<evidence type="ECO:0000313" key="3">
    <source>
        <dbReference type="Proteomes" id="UP000297613"/>
    </source>
</evidence>
<proteinExistence type="predicted"/>
<dbReference type="RefSeq" id="WP_135573989.1">
    <property type="nucleotide sequence ID" value="NZ_RQGK01000007.1"/>
</dbReference>
<evidence type="ECO:0000259" key="1">
    <source>
        <dbReference type="Pfam" id="PF13619"/>
    </source>
</evidence>
<dbReference type="AlphaFoldDB" id="A0A6N4R309"/>
<dbReference type="EMBL" id="RQGM01000004">
    <property type="protein sequence ID" value="TGL89904.1"/>
    <property type="molecule type" value="Genomic_DNA"/>
</dbReference>
<accession>A0A6N4R309</accession>
<name>A0A6N4R309_9LEPT</name>
<dbReference type="Pfam" id="PF13619">
    <property type="entry name" value="KTSC"/>
    <property type="match status" value="1"/>
</dbReference>
<sequence>MLETHYISSPEIESIGYDFETCDLVIRFRSGEEKRYADVSKETYVSLMQSGSKMKFVETLGEPLS</sequence>
<dbReference type="Proteomes" id="UP000297613">
    <property type="component" value="Unassembled WGS sequence"/>
</dbReference>
<organism evidence="2 3">
    <name type="scientific">Leptospira yasudae</name>
    <dbReference type="NCBI Taxonomy" id="2202201"/>
    <lineage>
        <taxon>Bacteria</taxon>
        <taxon>Pseudomonadati</taxon>
        <taxon>Spirochaetota</taxon>
        <taxon>Spirochaetia</taxon>
        <taxon>Leptospirales</taxon>
        <taxon>Leptospiraceae</taxon>
        <taxon>Leptospira</taxon>
    </lineage>
</organism>
<evidence type="ECO:0000313" key="2">
    <source>
        <dbReference type="EMBL" id="TGL89904.1"/>
    </source>
</evidence>
<feature type="domain" description="KTSC" evidence="1">
    <location>
        <begin position="9"/>
        <end position="58"/>
    </location>
</feature>